<sequence length="164" mass="18943">MGKKGKKKASKEDPNSRTICQNRKARHNYEILETLDCGIVLAGSEVKSIRANKVSIEEGFARMQNDEVWLFNVDIALYPQANTMNHQTRRPRKLLMKKAEIRKFAERSENSSLTLVPLTMYFTRGLVKVKLGIAKGRKLHDKREKLKKDSARMDIQRAMRARNN</sequence>
<evidence type="ECO:0000256" key="3">
    <source>
        <dbReference type="HAMAP-Rule" id="MF_00023"/>
    </source>
</evidence>
<comment type="subcellular location">
    <subcellularLocation>
        <location evidence="3">Cytoplasm</location>
    </subcellularLocation>
    <text evidence="3">The tmRNA-SmpB complex associates with stalled 70S ribosomes.</text>
</comment>
<keyword evidence="2 3" id="KW-0694">RNA-binding</keyword>
<dbReference type="PROSITE" id="PS01317">
    <property type="entry name" value="SSRP"/>
    <property type="match status" value="1"/>
</dbReference>
<accession>A0A3D3R8K1</accession>
<organism evidence="4 5">
    <name type="scientific">Gimesia maris</name>
    <dbReference type="NCBI Taxonomy" id="122"/>
    <lineage>
        <taxon>Bacteria</taxon>
        <taxon>Pseudomonadati</taxon>
        <taxon>Planctomycetota</taxon>
        <taxon>Planctomycetia</taxon>
        <taxon>Planctomycetales</taxon>
        <taxon>Planctomycetaceae</taxon>
        <taxon>Gimesia</taxon>
    </lineage>
</organism>
<dbReference type="HAMAP" id="MF_00023">
    <property type="entry name" value="SmpB"/>
    <property type="match status" value="1"/>
</dbReference>
<proteinExistence type="inferred from homology"/>
<comment type="function">
    <text evidence="3">Required for rescue of stalled ribosomes mediated by trans-translation. Binds to transfer-messenger RNA (tmRNA), required for stable association of tmRNA with ribosomes. tmRNA and SmpB together mimic tRNA shape, replacing the anticodon stem-loop with SmpB. tmRNA is encoded by the ssrA gene; the 2 termini fold to resemble tRNA(Ala) and it encodes a 'tag peptide', a short internal open reading frame. During trans-translation Ala-aminoacylated tmRNA acts like a tRNA, entering the A-site of stalled ribosomes, displacing the stalled mRNA. The ribosome then switches to translate the ORF on the tmRNA; the nascent peptide is terminated with the 'tag peptide' encoded by the tmRNA and targeted for degradation. The ribosome is freed to recommence translation, which seems to be the essential function of trans-translation.</text>
</comment>
<dbReference type="NCBIfam" id="NF003843">
    <property type="entry name" value="PRK05422.1"/>
    <property type="match status" value="1"/>
</dbReference>
<reference evidence="4 5" key="1">
    <citation type="journal article" date="2018" name="Nat. Biotechnol.">
        <title>A standardized bacterial taxonomy based on genome phylogeny substantially revises the tree of life.</title>
        <authorList>
            <person name="Parks D.H."/>
            <person name="Chuvochina M."/>
            <person name="Waite D.W."/>
            <person name="Rinke C."/>
            <person name="Skarshewski A."/>
            <person name="Chaumeil P.A."/>
            <person name="Hugenholtz P."/>
        </authorList>
    </citation>
    <scope>NUCLEOTIDE SEQUENCE [LARGE SCALE GENOMIC DNA]</scope>
    <source>
        <strain evidence="4">UBA9375</strain>
    </source>
</reference>
<evidence type="ECO:0000313" key="5">
    <source>
        <dbReference type="Proteomes" id="UP000263642"/>
    </source>
</evidence>
<dbReference type="Proteomes" id="UP000263642">
    <property type="component" value="Unassembled WGS sequence"/>
</dbReference>
<dbReference type="GO" id="GO:0005829">
    <property type="term" value="C:cytosol"/>
    <property type="evidence" value="ECO:0007669"/>
    <property type="project" value="TreeGrafter"/>
</dbReference>
<dbReference type="InterPro" id="IPR023620">
    <property type="entry name" value="SmpB"/>
</dbReference>
<dbReference type="SUPFAM" id="SSF74982">
    <property type="entry name" value="Small protein B (SmpB)"/>
    <property type="match status" value="1"/>
</dbReference>
<dbReference type="PANTHER" id="PTHR30308">
    <property type="entry name" value="TMRNA-BINDING COMPONENT OF TRANS-TRANSLATION TAGGING COMPLEX"/>
    <property type="match status" value="1"/>
</dbReference>
<dbReference type="GO" id="GO:0003723">
    <property type="term" value="F:RNA binding"/>
    <property type="evidence" value="ECO:0007669"/>
    <property type="project" value="UniProtKB-UniRule"/>
</dbReference>
<evidence type="ECO:0000256" key="1">
    <source>
        <dbReference type="ARBA" id="ARBA00022490"/>
    </source>
</evidence>
<dbReference type="GO" id="GO:0070929">
    <property type="term" value="P:trans-translation"/>
    <property type="evidence" value="ECO:0007669"/>
    <property type="project" value="UniProtKB-UniRule"/>
</dbReference>
<dbReference type="CDD" id="cd09294">
    <property type="entry name" value="SmpB"/>
    <property type="match status" value="1"/>
</dbReference>
<dbReference type="Gene3D" id="2.40.280.10">
    <property type="match status" value="1"/>
</dbReference>
<gene>
    <name evidence="3" type="primary">smpB</name>
    <name evidence="4" type="ORF">DIT97_19740</name>
</gene>
<dbReference type="InterPro" id="IPR020081">
    <property type="entry name" value="SsrA-bd_prot_CS"/>
</dbReference>
<comment type="caution">
    <text evidence="4">The sequence shown here is derived from an EMBL/GenBank/DDBJ whole genome shotgun (WGS) entry which is preliminary data.</text>
</comment>
<comment type="similarity">
    <text evidence="3">Belongs to the SmpB family.</text>
</comment>
<keyword evidence="1 3" id="KW-0963">Cytoplasm</keyword>
<protein>
    <recommendedName>
        <fullName evidence="3">SsrA-binding protein</fullName>
    </recommendedName>
    <alternativeName>
        <fullName evidence="3">Small protein B</fullName>
    </alternativeName>
</protein>
<dbReference type="PANTHER" id="PTHR30308:SF2">
    <property type="entry name" value="SSRA-BINDING PROTEIN"/>
    <property type="match status" value="1"/>
</dbReference>
<evidence type="ECO:0000313" key="4">
    <source>
        <dbReference type="EMBL" id="HCO25145.1"/>
    </source>
</evidence>
<dbReference type="InterPro" id="IPR000037">
    <property type="entry name" value="SsrA-bd_prot"/>
</dbReference>
<dbReference type="AlphaFoldDB" id="A0A3D3R8K1"/>
<evidence type="ECO:0000256" key="2">
    <source>
        <dbReference type="ARBA" id="ARBA00022884"/>
    </source>
</evidence>
<dbReference type="GO" id="GO:0070930">
    <property type="term" value="P:trans-translation-dependent protein tagging"/>
    <property type="evidence" value="ECO:0007669"/>
    <property type="project" value="TreeGrafter"/>
</dbReference>
<dbReference type="NCBIfam" id="TIGR00086">
    <property type="entry name" value="smpB"/>
    <property type="match status" value="1"/>
</dbReference>
<name>A0A3D3R8K1_9PLAN</name>
<dbReference type="Pfam" id="PF01668">
    <property type="entry name" value="SmpB"/>
    <property type="match status" value="1"/>
</dbReference>
<dbReference type="EMBL" id="DQAY01000118">
    <property type="protein sequence ID" value="HCO25145.1"/>
    <property type="molecule type" value="Genomic_DNA"/>
</dbReference>